<protein>
    <submittedName>
        <fullName evidence="1">Uncharacterized protein</fullName>
    </submittedName>
</protein>
<accession>A0A5N6L167</accession>
<dbReference type="Proteomes" id="UP000327013">
    <property type="component" value="Unassembled WGS sequence"/>
</dbReference>
<proteinExistence type="predicted"/>
<keyword evidence="2" id="KW-1185">Reference proteome</keyword>
<name>A0A5N6L167_9ROSI</name>
<reference evidence="1 2" key="1">
    <citation type="submission" date="2019-06" db="EMBL/GenBank/DDBJ databases">
        <title>A chromosomal-level reference genome of Carpinus fangiana (Coryloideae, Betulaceae).</title>
        <authorList>
            <person name="Yang X."/>
            <person name="Wang Z."/>
            <person name="Zhang L."/>
            <person name="Hao G."/>
            <person name="Liu J."/>
            <person name="Yang Y."/>
        </authorList>
    </citation>
    <scope>NUCLEOTIDE SEQUENCE [LARGE SCALE GENOMIC DNA]</scope>
    <source>
        <strain evidence="1">Cfa_2016G</strain>
        <tissue evidence="1">Leaf</tissue>
    </source>
</reference>
<sequence>MRRAFVASPPSRAYRTREAALSCACAPIALPCCGATCARVHEYPASGCVLVEKCSSCRALDSAGLHDTPPPAFGENYAMQPHR</sequence>
<organism evidence="1 2">
    <name type="scientific">Carpinus fangiana</name>
    <dbReference type="NCBI Taxonomy" id="176857"/>
    <lineage>
        <taxon>Eukaryota</taxon>
        <taxon>Viridiplantae</taxon>
        <taxon>Streptophyta</taxon>
        <taxon>Embryophyta</taxon>
        <taxon>Tracheophyta</taxon>
        <taxon>Spermatophyta</taxon>
        <taxon>Magnoliopsida</taxon>
        <taxon>eudicotyledons</taxon>
        <taxon>Gunneridae</taxon>
        <taxon>Pentapetalae</taxon>
        <taxon>rosids</taxon>
        <taxon>fabids</taxon>
        <taxon>Fagales</taxon>
        <taxon>Betulaceae</taxon>
        <taxon>Carpinus</taxon>
    </lineage>
</organism>
<gene>
    <name evidence="1" type="ORF">FH972_025501</name>
</gene>
<dbReference type="EMBL" id="VIBQ01000057">
    <property type="protein sequence ID" value="KAB8532556.1"/>
    <property type="molecule type" value="Genomic_DNA"/>
</dbReference>
<evidence type="ECO:0000313" key="1">
    <source>
        <dbReference type="EMBL" id="KAB8532556.1"/>
    </source>
</evidence>
<dbReference type="AlphaFoldDB" id="A0A5N6L167"/>
<comment type="caution">
    <text evidence="1">The sequence shown here is derived from an EMBL/GenBank/DDBJ whole genome shotgun (WGS) entry which is preliminary data.</text>
</comment>
<evidence type="ECO:0000313" key="2">
    <source>
        <dbReference type="Proteomes" id="UP000327013"/>
    </source>
</evidence>